<feature type="domain" description="Probable ATP-binding protein BrxC 4th six-stranded beta-sheet" evidence="4">
    <location>
        <begin position="569"/>
        <end position="742"/>
    </location>
</feature>
<dbReference type="Pfam" id="PF25792">
    <property type="entry name" value="BREX_BrxC_helical"/>
    <property type="match status" value="1"/>
</dbReference>
<sequence>MEETVMQIKDMFRKKIDREIQGVIIVGQGEETNVAQELEEYVVTRELQRHFADFFAAYKKGIQGTTPKMGVWISGFFGSGKSHFLKILSYLLQNKQVGDKHAIDYFIEDQKITNQMVLADMQLAANTPSDVILFNIDSKSDSNGKENKDAIVNVFLKVFNEMQGFCGSMPHLADLERRLSEEGRFEEFKEKFEEEYGDPWESSRQDFDFIQDSVVDVLSDMDFMSESAARNWCEKATEGYQISIEDFAKRVKSYIDKKGNNHHVVFLVDEIGQYIGDDSKLMLNLQTVTEELGKECMGKAWVIVTSQQDIDSITKVKGNDFSKIQGRFDTRLSLSSANVDAVIKKRILDKTETAAQSLRLLYDQKATIIKNLIVFNDGVEKKLYANAEDFAEVYPFVPYQFNLLASVLTSIRTHGASGKHLSEGERSMLALFKESAMQLMDDEMGAIVPFYRFYDALENFLDHSHSSVIIRAYDNSYINPEKKEKDVFAINVLKTLFLIKYVLEIEANVDNIVSLMITSIDDDRISLKAQVEDALKVLMRQMLIQKNGSIYVFLTDEEQEINNEIEKENVEMPEVITKIAEMIYEDIFSSKKYQYPSFSGRYAFSFNQTVDDRPYKANQNYDIGLRVLTPWYEGGTDDGTLRLLSGQGKEVLVVLPNDDAFLTEMRAYLKIERFLRKNTSVQLAKYETIKEAKRVEMRERNGNAKLYLTEALKEATIYVNGDVLHTSGKEVTSRINEAIGRLVQTVYHKLSYIDVAMGEADIRKMFKTSNQLSLALGDTGESNVHALDDVLQFVAGNSRMHMKTSMKTIKDRFMKAPYGFVEDDIHWLVARLFKRGDLSFTVNGESVNLNNRSEEEIIGYITKKQFVDKLLTEVRVRVPENQKKAVRTVMKELFKVAPPADDEDTIMKNFQHYCENRITEIERLEPKYENYAYPGKELLEKGKKRLSALVQIQAPLEFFKTVFDEQDDLMDFGEDYEPIRDFFGSEQLTIFTRALDMLNIYEDSKTYIVDAELEDVVAKMRTIVRMAKPYKEIPKLPELREKFMNCYMRILEEQAEPVKDSINQDRNRVFEVLNTKPYKDARFNRYLELFKEIMDGAEHCNNVSTLRSYADKAEALKLRLLNEMNAEDIRLAKEAAAKAEAERKRQEEEAKKRGEAVKPEEKVAEPQPVYKVRTTKNVSIKTVAKTASWRLESKDDIDKYLAALRENLLKEMDEDTIVNIEL</sequence>
<dbReference type="NCBIfam" id="NF033441">
    <property type="entry name" value="BREX_BrxC"/>
    <property type="match status" value="1"/>
</dbReference>
<dbReference type="InterPro" id="IPR047679">
    <property type="entry name" value="BREX_BrxC"/>
</dbReference>
<evidence type="ECO:0000259" key="4">
    <source>
        <dbReference type="Pfam" id="PF25796"/>
    </source>
</evidence>
<organism evidence="5 6">
    <name type="scientific">Mediterraneibacter gnavus</name>
    <name type="common">Ruminococcus gnavus</name>
    <dbReference type="NCBI Taxonomy" id="33038"/>
    <lineage>
        <taxon>Bacteria</taxon>
        <taxon>Bacillati</taxon>
        <taxon>Bacillota</taxon>
        <taxon>Clostridia</taxon>
        <taxon>Lachnospirales</taxon>
        <taxon>Lachnospiraceae</taxon>
        <taxon>Mediterraneibacter</taxon>
    </lineage>
</organism>
<feature type="domain" description="Probable ATP-binding protein BrxC winged helix-turn-helix" evidence="2">
    <location>
        <begin position="749"/>
        <end position="875"/>
    </location>
</feature>
<name>A0A2N5P507_MEDGN</name>
<evidence type="ECO:0000259" key="2">
    <source>
        <dbReference type="Pfam" id="PF25791"/>
    </source>
</evidence>
<accession>A0A2N5P507</accession>
<dbReference type="AlphaFoldDB" id="A0A2N5P507"/>
<evidence type="ECO:0000313" key="5">
    <source>
        <dbReference type="EMBL" id="PLT70230.1"/>
    </source>
</evidence>
<comment type="caution">
    <text evidence="5">The sequence shown here is derived from an EMBL/GenBank/DDBJ whole genome shotgun (WGS) entry which is preliminary data.</text>
</comment>
<evidence type="ECO:0000313" key="6">
    <source>
        <dbReference type="Proteomes" id="UP000234891"/>
    </source>
</evidence>
<reference evidence="5 6" key="1">
    <citation type="journal article" date="2017" name="Genome Med.">
        <title>A novel Ruminococcus gnavus clade enriched in inflammatory bowel disease patients.</title>
        <authorList>
            <person name="Hall A.B."/>
            <person name="Yassour M."/>
            <person name="Sauk J."/>
            <person name="Garner A."/>
            <person name="Jiang X."/>
            <person name="Arthur T."/>
            <person name="Lagoudas G.K."/>
            <person name="Vatanen T."/>
            <person name="Fornelos N."/>
            <person name="Wilson R."/>
            <person name="Bertha M."/>
            <person name="Cohen M."/>
            <person name="Garber J."/>
            <person name="Khalili H."/>
            <person name="Gevers D."/>
            <person name="Ananthakrishnan A.N."/>
            <person name="Kugathasan S."/>
            <person name="Lander E.S."/>
            <person name="Blainey P."/>
            <person name="Vlamakis H."/>
            <person name="Xavier R.J."/>
            <person name="Huttenhower C."/>
        </authorList>
    </citation>
    <scope>NUCLEOTIDE SEQUENCE [LARGE SCALE GENOMIC DNA]</scope>
    <source>
        <strain evidence="5 6">RJX1124</strain>
    </source>
</reference>
<proteinExistence type="predicted"/>
<dbReference type="SUPFAM" id="SSF52540">
    <property type="entry name" value="P-loop containing nucleoside triphosphate hydrolases"/>
    <property type="match status" value="2"/>
</dbReference>
<evidence type="ECO:0000256" key="1">
    <source>
        <dbReference type="SAM" id="MobiDB-lite"/>
    </source>
</evidence>
<dbReference type="InterPro" id="IPR058038">
    <property type="entry name" value="BREX_BrxC_wHTH"/>
</dbReference>
<dbReference type="InterPro" id="IPR058036">
    <property type="entry name" value="BREX_BrxC_4th"/>
</dbReference>
<dbReference type="Pfam" id="PF25791">
    <property type="entry name" value="WHD_BREX_BrxC"/>
    <property type="match status" value="1"/>
</dbReference>
<gene>
    <name evidence="5" type="ORF">CDL26_14520</name>
</gene>
<protein>
    <submittedName>
        <fullName evidence="5">ATPase</fullName>
    </submittedName>
</protein>
<evidence type="ECO:0000259" key="3">
    <source>
        <dbReference type="Pfam" id="PF25792"/>
    </source>
</evidence>
<feature type="region of interest" description="Disordered" evidence="1">
    <location>
        <begin position="1140"/>
        <end position="1164"/>
    </location>
</feature>
<feature type="domain" description="Probable ATP-binding protein BrxC alpha-helical" evidence="3">
    <location>
        <begin position="882"/>
        <end position="1005"/>
    </location>
</feature>
<dbReference type="Pfam" id="PF25796">
    <property type="entry name" value="BREX_BrxC_4th"/>
    <property type="match status" value="1"/>
</dbReference>
<dbReference type="InterPro" id="IPR058037">
    <property type="entry name" value="BREX_BrxC_helical"/>
</dbReference>
<dbReference type="Proteomes" id="UP000234891">
    <property type="component" value="Unassembled WGS sequence"/>
</dbReference>
<dbReference type="InterPro" id="IPR027417">
    <property type="entry name" value="P-loop_NTPase"/>
</dbReference>
<dbReference type="EMBL" id="NIHS01000036">
    <property type="protein sequence ID" value="PLT70230.1"/>
    <property type="molecule type" value="Genomic_DNA"/>
</dbReference>